<feature type="transmembrane region" description="Helical" evidence="1">
    <location>
        <begin position="75"/>
        <end position="102"/>
    </location>
</feature>
<accession>E1NSR8</accession>
<keyword evidence="1" id="KW-1133">Transmembrane helix</keyword>
<keyword evidence="1" id="KW-0812">Transmembrane</keyword>
<dbReference type="Proteomes" id="UP000003648">
    <property type="component" value="Unassembled WGS sequence"/>
</dbReference>
<evidence type="ECO:0000256" key="1">
    <source>
        <dbReference type="SAM" id="Phobius"/>
    </source>
</evidence>
<dbReference type="AlphaFoldDB" id="E1NSR8"/>
<sequence>MLLANLHTLFLIINVVVIITCVFVALALLKEYMSILKGRSLIHLTSVAISISSLMIMLIFILLAALPLIFNVESWNILGLFLEIASGIFLELVFVAAILFVISTVISQVTSKL</sequence>
<comment type="caution">
    <text evidence="2">The sequence shown here is derived from an EMBL/GenBank/DDBJ whole genome shotgun (WGS) entry which is preliminary data.</text>
</comment>
<reference evidence="2 3" key="1">
    <citation type="submission" date="2010-09" db="EMBL/GenBank/DDBJ databases">
        <authorList>
            <person name="Durkin A.S."/>
            <person name="Madupu R."/>
            <person name="Torralba M."/>
            <person name="Gillis M."/>
            <person name="Methe B."/>
            <person name="Sutton G."/>
            <person name="Nelson K.E."/>
        </authorList>
    </citation>
    <scope>NUCLEOTIDE SEQUENCE [LARGE SCALE GENOMIC DNA]</scope>
    <source>
        <strain evidence="2 3">LactinV 01V1-a</strain>
    </source>
</reference>
<dbReference type="EMBL" id="AEHQ01000045">
    <property type="protein sequence ID" value="EFO70847.1"/>
    <property type="molecule type" value="Genomic_DNA"/>
</dbReference>
<feature type="transmembrane region" description="Helical" evidence="1">
    <location>
        <begin position="6"/>
        <end position="29"/>
    </location>
</feature>
<proteinExistence type="predicted"/>
<evidence type="ECO:0000313" key="2">
    <source>
        <dbReference type="EMBL" id="EFO70847.1"/>
    </source>
</evidence>
<protein>
    <submittedName>
        <fullName evidence="2">Uncharacterized protein</fullName>
    </submittedName>
</protein>
<name>E1NSR8_9LACO</name>
<keyword evidence="1" id="KW-0472">Membrane</keyword>
<feature type="transmembrane region" description="Helical" evidence="1">
    <location>
        <begin position="41"/>
        <end position="69"/>
    </location>
</feature>
<organism evidence="2 3">
    <name type="scientific">Lactobacillus iners LactinV 01V1-a</name>
    <dbReference type="NCBI Taxonomy" id="879297"/>
    <lineage>
        <taxon>Bacteria</taxon>
        <taxon>Bacillati</taxon>
        <taxon>Bacillota</taxon>
        <taxon>Bacilli</taxon>
        <taxon>Lactobacillales</taxon>
        <taxon>Lactobacillaceae</taxon>
        <taxon>Lactobacillus</taxon>
    </lineage>
</organism>
<gene>
    <name evidence="2" type="ORF">HMPREF9211_1343</name>
</gene>
<evidence type="ECO:0000313" key="3">
    <source>
        <dbReference type="Proteomes" id="UP000003648"/>
    </source>
</evidence>